<dbReference type="Gene3D" id="2.60.120.430">
    <property type="entry name" value="Galactose-binding lectin"/>
    <property type="match status" value="1"/>
</dbReference>
<dbReference type="Pfam" id="PF11721">
    <property type="entry name" value="Malectin"/>
    <property type="match status" value="1"/>
</dbReference>
<keyword evidence="8" id="KW-0325">Glycoprotein</keyword>
<dbReference type="PANTHER" id="PTHR13460">
    <property type="match status" value="1"/>
</dbReference>
<dbReference type="PANTHER" id="PTHR13460:SF0">
    <property type="entry name" value="MALECTIN"/>
    <property type="match status" value="1"/>
</dbReference>
<comment type="similarity">
    <text evidence="2">Belongs to the malectin family.</text>
</comment>
<dbReference type="WBParaSite" id="PSAMB.scaffold50size93760.g1120.t1">
    <property type="protein sequence ID" value="PSAMB.scaffold50size93760.g1120.t1"/>
    <property type="gene ID" value="PSAMB.scaffold50size93760.g1120"/>
</dbReference>
<sequence length="292" mass="32438">MLLTTRQSDWMKGVSAVLLGLLSSIIIVSGLDTPVAYLGNRIVEAINCGGKQHTDIHGIAYRSDPLAGKVGVASDYGSRLIIQRIHPADMVLLQTERYHTDDFSYDIRMSSEKNDGDYVLVMKFCEVYFNSPGQKVFSVMLNDEHRVVSDLDIFTQAGGLGIAHDEVVPFSISDGKLRVLDQVSDFNGRLRVTFLKGEQDNPKINAFYILKGTVDEVPELLPLGRHDEEEHDVDVPEPSELDPEDEQARKARLASGPKAPDPYASQDHSQMFLPILIALACFFPVLFCLCKL</sequence>
<evidence type="ECO:0000259" key="12">
    <source>
        <dbReference type="Pfam" id="PF11721"/>
    </source>
</evidence>
<evidence type="ECO:0000256" key="9">
    <source>
        <dbReference type="ARBA" id="ARBA00023277"/>
    </source>
</evidence>
<organism evidence="13 14">
    <name type="scientific">Plectus sambesii</name>
    <dbReference type="NCBI Taxonomy" id="2011161"/>
    <lineage>
        <taxon>Eukaryota</taxon>
        <taxon>Metazoa</taxon>
        <taxon>Ecdysozoa</taxon>
        <taxon>Nematoda</taxon>
        <taxon>Chromadorea</taxon>
        <taxon>Plectida</taxon>
        <taxon>Plectina</taxon>
        <taxon>Plectoidea</taxon>
        <taxon>Plectidae</taxon>
        <taxon>Plectus</taxon>
    </lineage>
</organism>
<dbReference type="InterPro" id="IPR021720">
    <property type="entry name" value="Malectin_dom"/>
</dbReference>
<evidence type="ECO:0000256" key="11">
    <source>
        <dbReference type="SAM" id="Phobius"/>
    </source>
</evidence>
<keyword evidence="4" id="KW-0732">Signal</keyword>
<name>A0A914WWI0_9BILA</name>
<evidence type="ECO:0000256" key="7">
    <source>
        <dbReference type="ARBA" id="ARBA00023136"/>
    </source>
</evidence>
<feature type="compositionally biased region" description="Acidic residues" evidence="10">
    <location>
        <begin position="229"/>
        <end position="245"/>
    </location>
</feature>
<evidence type="ECO:0000256" key="10">
    <source>
        <dbReference type="SAM" id="MobiDB-lite"/>
    </source>
</evidence>
<accession>A0A914WWI0</accession>
<evidence type="ECO:0000313" key="14">
    <source>
        <dbReference type="WBParaSite" id="PSAMB.scaffold50size93760.g1120.t1"/>
    </source>
</evidence>
<keyword evidence="5" id="KW-0256">Endoplasmic reticulum</keyword>
<keyword evidence="7 11" id="KW-0472">Membrane</keyword>
<evidence type="ECO:0000256" key="5">
    <source>
        <dbReference type="ARBA" id="ARBA00022824"/>
    </source>
</evidence>
<evidence type="ECO:0000256" key="8">
    <source>
        <dbReference type="ARBA" id="ARBA00023180"/>
    </source>
</evidence>
<feature type="transmembrane region" description="Helical" evidence="11">
    <location>
        <begin position="271"/>
        <end position="290"/>
    </location>
</feature>
<feature type="domain" description="Malectin" evidence="12">
    <location>
        <begin position="45"/>
        <end position="207"/>
    </location>
</feature>
<keyword evidence="3 11" id="KW-0812">Transmembrane</keyword>
<evidence type="ECO:0000256" key="6">
    <source>
        <dbReference type="ARBA" id="ARBA00022989"/>
    </source>
</evidence>
<evidence type="ECO:0000256" key="4">
    <source>
        <dbReference type="ARBA" id="ARBA00022729"/>
    </source>
</evidence>
<dbReference type="GO" id="GO:0030246">
    <property type="term" value="F:carbohydrate binding"/>
    <property type="evidence" value="ECO:0007669"/>
    <property type="project" value="InterPro"/>
</dbReference>
<proteinExistence type="inferred from homology"/>
<keyword evidence="6 11" id="KW-1133">Transmembrane helix</keyword>
<dbReference type="Proteomes" id="UP000887566">
    <property type="component" value="Unplaced"/>
</dbReference>
<keyword evidence="13" id="KW-1185">Reference proteome</keyword>
<dbReference type="InterPro" id="IPR039155">
    <property type="entry name" value="MLEC"/>
</dbReference>
<protein>
    <submittedName>
        <fullName evidence="14">Malectin domain-containing protein</fullName>
    </submittedName>
</protein>
<dbReference type="GO" id="GO:0005789">
    <property type="term" value="C:endoplasmic reticulum membrane"/>
    <property type="evidence" value="ECO:0007669"/>
    <property type="project" value="UniProtKB-SubCell"/>
</dbReference>
<evidence type="ECO:0000256" key="2">
    <source>
        <dbReference type="ARBA" id="ARBA00009141"/>
    </source>
</evidence>
<feature type="region of interest" description="Disordered" evidence="10">
    <location>
        <begin position="226"/>
        <end position="263"/>
    </location>
</feature>
<evidence type="ECO:0000256" key="1">
    <source>
        <dbReference type="ARBA" id="ARBA00004115"/>
    </source>
</evidence>
<reference evidence="14" key="1">
    <citation type="submission" date="2022-11" db="UniProtKB">
        <authorList>
            <consortium name="WormBaseParasite"/>
        </authorList>
    </citation>
    <scope>IDENTIFICATION</scope>
</reference>
<keyword evidence="9" id="KW-0119">Carbohydrate metabolism</keyword>
<comment type="subcellular location">
    <subcellularLocation>
        <location evidence="1">Endoplasmic reticulum membrane</location>
        <topology evidence="1">Single-pass type I membrane protein</topology>
    </subcellularLocation>
</comment>
<evidence type="ECO:0000313" key="13">
    <source>
        <dbReference type="Proteomes" id="UP000887566"/>
    </source>
</evidence>
<evidence type="ECO:0000256" key="3">
    <source>
        <dbReference type="ARBA" id="ARBA00022692"/>
    </source>
</evidence>
<dbReference type="AlphaFoldDB" id="A0A914WWI0"/>